<feature type="transmembrane region" description="Helical" evidence="1">
    <location>
        <begin position="288"/>
        <end position="311"/>
    </location>
</feature>
<dbReference type="AlphaFoldDB" id="D1ATZ6"/>
<feature type="transmembrane region" description="Helical" evidence="1">
    <location>
        <begin position="409"/>
        <end position="431"/>
    </location>
</feature>
<protein>
    <submittedName>
        <fullName evidence="2">Uncharacterized protein</fullName>
    </submittedName>
</protein>
<feature type="transmembrane region" description="Helical" evidence="1">
    <location>
        <begin position="125"/>
        <end position="148"/>
    </location>
</feature>
<proteinExistence type="predicted"/>
<feature type="transmembrane region" description="Helical" evidence="1">
    <location>
        <begin position="246"/>
        <end position="268"/>
    </location>
</feature>
<keyword evidence="1" id="KW-0812">Transmembrane</keyword>
<feature type="transmembrane region" description="Helical" evidence="1">
    <location>
        <begin position="370"/>
        <end position="389"/>
    </location>
</feature>
<dbReference type="EMBL" id="CP001759">
    <property type="protein sequence ID" value="ACZ49024.1"/>
    <property type="molecule type" value="Genomic_DNA"/>
</dbReference>
<keyword evidence="1" id="KW-1133">Transmembrane helix</keyword>
<feature type="transmembrane region" description="Helical" evidence="1">
    <location>
        <begin position="331"/>
        <end position="350"/>
    </location>
</feature>
<keyword evidence="1" id="KW-0472">Membrane</keyword>
<dbReference type="HOGENOM" id="CLU_492329_0_0_5"/>
<accession>D1ATZ6</accession>
<feature type="transmembrane region" description="Helical" evidence="1">
    <location>
        <begin position="79"/>
        <end position="105"/>
    </location>
</feature>
<evidence type="ECO:0000256" key="1">
    <source>
        <dbReference type="SAM" id="Phobius"/>
    </source>
</evidence>
<keyword evidence="3" id="KW-1185">Reference proteome</keyword>
<feature type="transmembrane region" description="Helical" evidence="1">
    <location>
        <begin position="443"/>
        <end position="463"/>
    </location>
</feature>
<feature type="transmembrane region" description="Helical" evidence="1">
    <location>
        <begin position="211"/>
        <end position="234"/>
    </location>
</feature>
<dbReference type="Proteomes" id="UP000000630">
    <property type="component" value="Chromosome"/>
</dbReference>
<feature type="transmembrane region" description="Helical" evidence="1">
    <location>
        <begin position="47"/>
        <end position="67"/>
    </location>
</feature>
<evidence type="ECO:0000313" key="3">
    <source>
        <dbReference type="Proteomes" id="UP000000630"/>
    </source>
</evidence>
<dbReference type="KEGG" id="acn:ACIS_00388"/>
<sequence>MPQLMEEGVACANEPPMGTSSQEAVVGCARDATLDEERAYDVRSRIYTAYMLCSSMLCVVPIIPYYISKELYRRGKMLGAAISMELFLCLRSVLTIELILVKILLIAFKKYPSLLRGFFIPHTDLAVLFLASMCTIPLSIISMTWRYYCVYEMVKNTKCSVCHALLEQSYLRDIVYGMPALVSYSGRSGPFFTHENVQRTKVYNGDVAYEIYLYCTSYLLLLPACIALLCNYFYHKRKQTAMSVVRVLSALSHVLLVNAFLVATMAYVAFLQVESPSFMGLRGDPISIAALVGMLSSVAILMGTTAFCCYLVRRETRCLDLEVPDDIARSVLKFGILTAAVCNICALFVAKEELRDRKAAYPGDKFAYDVFFHVVTSILMLPACFAQLASELRAAGKRKPSAIADRTCLFLEILLTNVLVLGALFTGVLHAPFFCGVVHNPTYTGFLAALVVSGAILVIAVMCDVLRVAKKSKEEEIGWEDVALCDAYIRSRVANFGLLNLIAQGVIRLILLIVGRTEGKESGYWTTHANREIRIGNVTSVHDRTYAGAPRGY</sequence>
<evidence type="ECO:0000313" key="2">
    <source>
        <dbReference type="EMBL" id="ACZ49024.1"/>
    </source>
</evidence>
<organism evidence="2 3">
    <name type="scientific">Anaplasma centrale (strain Israel)</name>
    <name type="common">Anaplasma marginale subsp. centrale (strain Israel)</name>
    <dbReference type="NCBI Taxonomy" id="574556"/>
    <lineage>
        <taxon>Bacteria</taxon>
        <taxon>Pseudomonadati</taxon>
        <taxon>Pseudomonadota</taxon>
        <taxon>Alphaproteobacteria</taxon>
        <taxon>Rickettsiales</taxon>
        <taxon>Anaplasmataceae</taxon>
        <taxon>Anaplasma</taxon>
    </lineage>
</organism>
<reference evidence="2 3" key="1">
    <citation type="journal article" date="2010" name="J. Bacteriol.">
        <title>Complete genome sequence of Anaplasma marginale subsp. centrale.</title>
        <authorList>
            <person name="Herndon D.R."/>
            <person name="Palmer G.H."/>
            <person name="Shkap V."/>
            <person name="Knowles D.P. Jr."/>
            <person name="Brayton K.A."/>
        </authorList>
    </citation>
    <scope>NUCLEOTIDE SEQUENCE [LARGE SCALE GENOMIC DNA]</scope>
    <source>
        <strain evidence="2 3">Israel</strain>
    </source>
</reference>
<gene>
    <name evidence="2" type="ordered locus">ACIS_00388</name>
</gene>
<name>D1ATZ6_ANACI</name>